<dbReference type="InParanoid" id="J0D3I5"/>
<gene>
    <name evidence="1" type="ORF">AURDEDRAFT_77116</name>
</gene>
<dbReference type="KEGG" id="adl:AURDEDRAFT_77116"/>
<dbReference type="Proteomes" id="UP000006514">
    <property type="component" value="Unassembled WGS sequence"/>
</dbReference>
<accession>J0D3I5</accession>
<dbReference type="EMBL" id="JH688344">
    <property type="protein sequence ID" value="EJD33247.1"/>
    <property type="molecule type" value="Genomic_DNA"/>
</dbReference>
<keyword evidence="2" id="KW-1185">Reference proteome</keyword>
<sequence>MARSKPAARGMGYKQVPGITASTVGPYIPPAQAQGKCQWLRPDMDILVTYLVPYVAGDGLKFKPAVLNGAADALNQCILRGGLKKATSVRDKISDLLTRYQVVQELMGLSGVDYSEALGCNIHGPEAERVWEDLVRAKPTRAPFKNVGWDLYDLVARLHPAKPKG</sequence>
<organism evidence="1 2">
    <name type="scientific">Auricularia subglabra (strain TFB-10046 / SS5)</name>
    <name type="common">White-rot fungus</name>
    <name type="synonym">Auricularia delicata (strain TFB10046)</name>
    <dbReference type="NCBI Taxonomy" id="717982"/>
    <lineage>
        <taxon>Eukaryota</taxon>
        <taxon>Fungi</taxon>
        <taxon>Dikarya</taxon>
        <taxon>Basidiomycota</taxon>
        <taxon>Agaricomycotina</taxon>
        <taxon>Agaricomycetes</taxon>
        <taxon>Auriculariales</taxon>
        <taxon>Auriculariaceae</taxon>
        <taxon>Auricularia</taxon>
    </lineage>
</organism>
<name>J0D3I5_AURST</name>
<dbReference type="eggNOG" id="ENOG502R4KR">
    <property type="taxonomic scope" value="Eukaryota"/>
</dbReference>
<dbReference type="OrthoDB" id="3043218at2759"/>
<protein>
    <submittedName>
        <fullName evidence="1">Uncharacterized protein</fullName>
    </submittedName>
</protein>
<evidence type="ECO:0000313" key="1">
    <source>
        <dbReference type="EMBL" id="EJD33247.1"/>
    </source>
</evidence>
<evidence type="ECO:0000313" key="2">
    <source>
        <dbReference type="Proteomes" id="UP000006514"/>
    </source>
</evidence>
<dbReference type="OMA" id="IETHWET"/>
<reference evidence="2" key="1">
    <citation type="journal article" date="2012" name="Science">
        <title>The Paleozoic origin of enzymatic lignin decomposition reconstructed from 31 fungal genomes.</title>
        <authorList>
            <person name="Floudas D."/>
            <person name="Binder M."/>
            <person name="Riley R."/>
            <person name="Barry K."/>
            <person name="Blanchette R.A."/>
            <person name="Henrissat B."/>
            <person name="Martinez A.T."/>
            <person name="Otillar R."/>
            <person name="Spatafora J.W."/>
            <person name="Yadav J.S."/>
            <person name="Aerts A."/>
            <person name="Benoit I."/>
            <person name="Boyd A."/>
            <person name="Carlson A."/>
            <person name="Copeland A."/>
            <person name="Coutinho P.M."/>
            <person name="de Vries R.P."/>
            <person name="Ferreira P."/>
            <person name="Findley K."/>
            <person name="Foster B."/>
            <person name="Gaskell J."/>
            <person name="Glotzer D."/>
            <person name="Gorecki P."/>
            <person name="Heitman J."/>
            <person name="Hesse C."/>
            <person name="Hori C."/>
            <person name="Igarashi K."/>
            <person name="Jurgens J.A."/>
            <person name="Kallen N."/>
            <person name="Kersten P."/>
            <person name="Kohler A."/>
            <person name="Kuees U."/>
            <person name="Kumar T.K.A."/>
            <person name="Kuo A."/>
            <person name="LaButti K."/>
            <person name="Larrondo L.F."/>
            <person name="Lindquist E."/>
            <person name="Ling A."/>
            <person name="Lombard V."/>
            <person name="Lucas S."/>
            <person name="Lundell T."/>
            <person name="Martin R."/>
            <person name="McLaughlin D.J."/>
            <person name="Morgenstern I."/>
            <person name="Morin E."/>
            <person name="Murat C."/>
            <person name="Nagy L.G."/>
            <person name="Nolan M."/>
            <person name="Ohm R.A."/>
            <person name="Patyshakuliyeva A."/>
            <person name="Rokas A."/>
            <person name="Ruiz-Duenas F.J."/>
            <person name="Sabat G."/>
            <person name="Salamov A."/>
            <person name="Samejima M."/>
            <person name="Schmutz J."/>
            <person name="Slot J.C."/>
            <person name="St John F."/>
            <person name="Stenlid J."/>
            <person name="Sun H."/>
            <person name="Sun S."/>
            <person name="Syed K."/>
            <person name="Tsang A."/>
            <person name="Wiebenga A."/>
            <person name="Young D."/>
            <person name="Pisabarro A."/>
            <person name="Eastwood D.C."/>
            <person name="Martin F."/>
            <person name="Cullen D."/>
            <person name="Grigoriev I.V."/>
            <person name="Hibbett D.S."/>
        </authorList>
    </citation>
    <scope>NUCLEOTIDE SEQUENCE [LARGE SCALE GENOMIC DNA]</scope>
    <source>
        <strain evidence="2">TFB10046</strain>
    </source>
</reference>
<proteinExistence type="predicted"/>
<dbReference type="AlphaFoldDB" id="J0D3I5"/>